<dbReference type="EMBL" id="CAJOBE010042849">
    <property type="protein sequence ID" value="CAF4332097.1"/>
    <property type="molecule type" value="Genomic_DNA"/>
</dbReference>
<feature type="non-terminal residue" evidence="1">
    <location>
        <position position="40"/>
    </location>
</feature>
<sequence>MQPSEKLSENSTQSERKRCSLCDLSKDRKVRNKCYHCLEP</sequence>
<evidence type="ECO:0000313" key="1">
    <source>
        <dbReference type="EMBL" id="CAF4332097.1"/>
    </source>
</evidence>
<dbReference type="Proteomes" id="UP000663874">
    <property type="component" value="Unassembled WGS sequence"/>
</dbReference>
<evidence type="ECO:0000313" key="2">
    <source>
        <dbReference type="Proteomes" id="UP000663874"/>
    </source>
</evidence>
<protein>
    <submittedName>
        <fullName evidence="1">Uncharacterized protein</fullName>
    </submittedName>
</protein>
<organism evidence="1 2">
    <name type="scientific">Rotaria sordida</name>
    <dbReference type="NCBI Taxonomy" id="392033"/>
    <lineage>
        <taxon>Eukaryota</taxon>
        <taxon>Metazoa</taxon>
        <taxon>Spiralia</taxon>
        <taxon>Gnathifera</taxon>
        <taxon>Rotifera</taxon>
        <taxon>Eurotatoria</taxon>
        <taxon>Bdelloidea</taxon>
        <taxon>Philodinida</taxon>
        <taxon>Philodinidae</taxon>
        <taxon>Rotaria</taxon>
    </lineage>
</organism>
<accession>A0A820JRY1</accession>
<reference evidence="1" key="1">
    <citation type="submission" date="2021-02" db="EMBL/GenBank/DDBJ databases">
        <authorList>
            <person name="Nowell W R."/>
        </authorList>
    </citation>
    <scope>NUCLEOTIDE SEQUENCE</scope>
</reference>
<name>A0A820JRY1_9BILA</name>
<dbReference type="AlphaFoldDB" id="A0A820JRY1"/>
<comment type="caution">
    <text evidence="1">The sequence shown here is derived from an EMBL/GenBank/DDBJ whole genome shotgun (WGS) entry which is preliminary data.</text>
</comment>
<gene>
    <name evidence="1" type="ORF">FNK824_LOCUS41717</name>
</gene>
<proteinExistence type="predicted"/>